<organism evidence="3">
    <name type="scientific">Thelazia callipaeda</name>
    <name type="common">Oriental eyeworm</name>
    <name type="synonym">Parasitic nematode</name>
    <dbReference type="NCBI Taxonomy" id="103827"/>
    <lineage>
        <taxon>Eukaryota</taxon>
        <taxon>Metazoa</taxon>
        <taxon>Ecdysozoa</taxon>
        <taxon>Nematoda</taxon>
        <taxon>Chromadorea</taxon>
        <taxon>Rhabditida</taxon>
        <taxon>Spirurina</taxon>
        <taxon>Spiruromorpha</taxon>
        <taxon>Thelazioidea</taxon>
        <taxon>Thelaziidae</taxon>
        <taxon>Thelazia</taxon>
    </lineage>
</organism>
<accession>A0A0N5CYA6</accession>
<evidence type="ECO:0000313" key="2">
    <source>
        <dbReference type="Proteomes" id="UP000276776"/>
    </source>
</evidence>
<dbReference type="InterPro" id="IPR035892">
    <property type="entry name" value="C2_domain_sf"/>
</dbReference>
<evidence type="ECO:0000313" key="1">
    <source>
        <dbReference type="EMBL" id="VDN02652.1"/>
    </source>
</evidence>
<evidence type="ECO:0000313" key="3">
    <source>
        <dbReference type="WBParaSite" id="TCLT_0000541901-mRNA-1"/>
    </source>
</evidence>
<dbReference type="AlphaFoldDB" id="A0A0N5CYA6"/>
<dbReference type="Proteomes" id="UP000276776">
    <property type="component" value="Unassembled WGS sequence"/>
</dbReference>
<gene>
    <name evidence="1" type="ORF">TCLT_LOCUS5408</name>
</gene>
<proteinExistence type="predicted"/>
<keyword evidence="2" id="KW-1185">Reference proteome</keyword>
<reference evidence="3" key="1">
    <citation type="submission" date="2017-02" db="UniProtKB">
        <authorList>
            <consortium name="WormBaseParasite"/>
        </authorList>
    </citation>
    <scope>IDENTIFICATION</scope>
</reference>
<name>A0A0N5CYA6_THECL</name>
<dbReference type="OrthoDB" id="2133912at2759"/>
<dbReference type="EMBL" id="UYYF01004338">
    <property type="protein sequence ID" value="VDN02652.1"/>
    <property type="molecule type" value="Genomic_DNA"/>
</dbReference>
<dbReference type="WBParaSite" id="TCLT_0000541901-mRNA-1">
    <property type="protein sequence ID" value="TCLT_0000541901-mRNA-1"/>
    <property type="gene ID" value="TCLT_0000541901"/>
</dbReference>
<reference evidence="1 2" key="2">
    <citation type="submission" date="2018-11" db="EMBL/GenBank/DDBJ databases">
        <authorList>
            <consortium name="Pathogen Informatics"/>
        </authorList>
    </citation>
    <scope>NUCLEOTIDE SEQUENCE [LARGE SCALE GENOMIC DNA]</scope>
</reference>
<protein>
    <submittedName>
        <fullName evidence="3">KIF1B domain-containing protein</fullName>
    </submittedName>
</protein>
<dbReference type="Gene3D" id="2.60.40.150">
    <property type="entry name" value="C2 domain"/>
    <property type="match status" value="1"/>
</dbReference>
<sequence>RERKFPRAVEFADPIHQLFSSSSNTVEETTGSSIFDEGELIEDISAICANYEQLNVQVRLRKPYFSTASNELYVVEILIGNLQIDDSSLLLDSLCDDYFAHIEWKFLDFPLSECETPRKPLPLPRNSQSTATFNFRKCKKKLSKMSSMNSVFQRPAIQSKMHSLKSIDLMFYPILRFTHHDRQNFHYKFVL</sequence>